<keyword evidence="1" id="KW-0812">Transmembrane</keyword>
<dbReference type="STRING" id="75743.A0A401PAB0"/>
<organism evidence="2 3">
    <name type="scientific">Scyliorhinus torazame</name>
    <name type="common">Cloudy catshark</name>
    <name type="synonym">Catulus torazame</name>
    <dbReference type="NCBI Taxonomy" id="75743"/>
    <lineage>
        <taxon>Eukaryota</taxon>
        <taxon>Metazoa</taxon>
        <taxon>Chordata</taxon>
        <taxon>Craniata</taxon>
        <taxon>Vertebrata</taxon>
        <taxon>Chondrichthyes</taxon>
        <taxon>Elasmobranchii</taxon>
        <taxon>Galeomorphii</taxon>
        <taxon>Galeoidea</taxon>
        <taxon>Carcharhiniformes</taxon>
        <taxon>Scyliorhinidae</taxon>
        <taxon>Scyliorhinus</taxon>
    </lineage>
</organism>
<accession>A0A401PAB0</accession>
<feature type="transmembrane region" description="Helical" evidence="1">
    <location>
        <begin position="104"/>
        <end position="124"/>
    </location>
</feature>
<protein>
    <submittedName>
        <fullName evidence="2">Uncharacterized protein</fullName>
    </submittedName>
</protein>
<comment type="caution">
    <text evidence="2">The sequence shown here is derived from an EMBL/GenBank/DDBJ whole genome shotgun (WGS) entry which is preliminary data.</text>
</comment>
<gene>
    <name evidence="2" type="ORF">scyTo_0008489</name>
</gene>
<dbReference type="InterPro" id="IPR015683">
    <property type="entry name" value="Ionotropic_Glu_rcpt"/>
</dbReference>
<name>A0A401PAB0_SCYTO</name>
<dbReference type="Gene3D" id="3.40.190.10">
    <property type="entry name" value="Periplasmic binding protein-like II"/>
    <property type="match status" value="2"/>
</dbReference>
<dbReference type="EMBL" id="BFAA01003264">
    <property type="protein sequence ID" value="GCB70030.1"/>
    <property type="molecule type" value="Genomic_DNA"/>
</dbReference>
<proteinExistence type="predicted"/>
<evidence type="ECO:0000256" key="1">
    <source>
        <dbReference type="SAM" id="Phobius"/>
    </source>
</evidence>
<dbReference type="OrthoDB" id="5984008at2759"/>
<dbReference type="Proteomes" id="UP000288216">
    <property type="component" value="Unassembled WGS sequence"/>
</dbReference>
<dbReference type="PANTHER" id="PTHR18966">
    <property type="entry name" value="IONOTROPIC GLUTAMATE RECEPTOR"/>
    <property type="match status" value="1"/>
</dbReference>
<keyword evidence="1" id="KW-1133">Transmembrane helix</keyword>
<evidence type="ECO:0000313" key="3">
    <source>
        <dbReference type="Proteomes" id="UP000288216"/>
    </source>
</evidence>
<dbReference type="AlphaFoldDB" id="A0A401PAB0"/>
<dbReference type="SUPFAM" id="SSF53850">
    <property type="entry name" value="Periplasmic binding protein-like II"/>
    <property type="match status" value="1"/>
</dbReference>
<keyword evidence="3" id="KW-1185">Reference proteome</keyword>
<reference evidence="2 3" key="1">
    <citation type="journal article" date="2018" name="Nat. Ecol. Evol.">
        <title>Shark genomes provide insights into elasmobranch evolution and the origin of vertebrates.</title>
        <authorList>
            <person name="Hara Y"/>
            <person name="Yamaguchi K"/>
            <person name="Onimaru K"/>
            <person name="Kadota M"/>
            <person name="Koyanagi M"/>
            <person name="Keeley SD"/>
            <person name="Tatsumi K"/>
            <person name="Tanaka K"/>
            <person name="Motone F"/>
            <person name="Kageyama Y"/>
            <person name="Nozu R"/>
            <person name="Adachi N"/>
            <person name="Nishimura O"/>
            <person name="Nakagawa R"/>
            <person name="Tanegashima C"/>
            <person name="Kiyatake I"/>
            <person name="Matsumoto R"/>
            <person name="Murakumo K"/>
            <person name="Nishida K"/>
            <person name="Terakita A"/>
            <person name="Kuratani S"/>
            <person name="Sato K"/>
            <person name="Hyodo S Kuraku.S."/>
        </authorList>
    </citation>
    <scope>NUCLEOTIDE SEQUENCE [LARGE SCALE GENOMIC DNA]</scope>
</reference>
<sequence length="172" mass="19470">MSLLVKSGNYAFIWDVAALEYIVENEPDCTLVTARNSKVDRGYGIALQDGSPYRDIFSHRLLELEQSGDLDALKQKWWPKVGKCDLQSHVKTHGKGGPMDLQNFAGAFGFLALGVILAFIAAMVETWWKGEKKTDSHQEGTLIKYILISVYLRRQLWRLDLCTLTRGQTVTY</sequence>
<evidence type="ECO:0000313" key="2">
    <source>
        <dbReference type="EMBL" id="GCB70030.1"/>
    </source>
</evidence>
<keyword evidence="1" id="KW-0472">Membrane</keyword>